<keyword evidence="3" id="KW-0328">Glycosyltransferase</keyword>
<dbReference type="RefSeq" id="WP_377145210.1">
    <property type="nucleotide sequence ID" value="NZ_JBHTIA010000013.1"/>
</dbReference>
<evidence type="ECO:0000313" key="7">
    <source>
        <dbReference type="EMBL" id="MFD0766888.1"/>
    </source>
</evidence>
<gene>
    <name evidence="7" type="ORF">ACFQZI_18670</name>
</gene>
<evidence type="ECO:0000313" key="8">
    <source>
        <dbReference type="Proteomes" id="UP001597073"/>
    </source>
</evidence>
<dbReference type="Proteomes" id="UP001597073">
    <property type="component" value="Unassembled WGS sequence"/>
</dbReference>
<keyword evidence="4" id="KW-0808">Transferase</keyword>
<dbReference type="InterPro" id="IPR039042">
    <property type="entry name" value="Alg13-like"/>
</dbReference>
<dbReference type="PANTHER" id="PTHR12867">
    <property type="entry name" value="GLYCOSYL TRANSFERASE-RELATED"/>
    <property type="match status" value="1"/>
</dbReference>
<evidence type="ECO:0000256" key="4">
    <source>
        <dbReference type="ARBA" id="ARBA00022679"/>
    </source>
</evidence>
<protein>
    <submittedName>
        <fullName evidence="7">Glycosyltransferase</fullName>
    </submittedName>
</protein>
<keyword evidence="8" id="KW-1185">Reference proteome</keyword>
<name>A0ABW2ZL16_9SPHI</name>
<proteinExistence type="inferred from homology"/>
<evidence type="ECO:0000256" key="2">
    <source>
        <dbReference type="ARBA" id="ARBA00006962"/>
    </source>
</evidence>
<dbReference type="InterPro" id="IPR007235">
    <property type="entry name" value="Glyco_trans_28_C"/>
</dbReference>
<dbReference type="Pfam" id="PF04101">
    <property type="entry name" value="Glyco_tran_28_C"/>
    <property type="match status" value="1"/>
</dbReference>
<keyword evidence="5" id="KW-0256">Endoplasmic reticulum</keyword>
<evidence type="ECO:0000256" key="3">
    <source>
        <dbReference type="ARBA" id="ARBA00022676"/>
    </source>
</evidence>
<dbReference type="PANTHER" id="PTHR12867:SF6">
    <property type="entry name" value="N-ACETYLGLUCOSAMINYLDIPHOSPHODOLICHOL N-ACETYLGLUCOSAMINYLTRANSFERASE"/>
    <property type="match status" value="1"/>
</dbReference>
<reference evidence="8" key="1">
    <citation type="journal article" date="2019" name="Int. J. Syst. Evol. Microbiol.">
        <title>The Global Catalogue of Microorganisms (GCM) 10K type strain sequencing project: providing services to taxonomists for standard genome sequencing and annotation.</title>
        <authorList>
            <consortium name="The Broad Institute Genomics Platform"/>
            <consortium name="The Broad Institute Genome Sequencing Center for Infectious Disease"/>
            <person name="Wu L."/>
            <person name="Ma J."/>
        </authorList>
    </citation>
    <scope>NUCLEOTIDE SEQUENCE [LARGE SCALE GENOMIC DNA]</scope>
    <source>
        <strain evidence="8">CCUG 60742</strain>
    </source>
</reference>
<dbReference type="EMBL" id="JBHTIA010000013">
    <property type="protein sequence ID" value="MFD0766888.1"/>
    <property type="molecule type" value="Genomic_DNA"/>
</dbReference>
<accession>A0ABW2ZL16</accession>
<feature type="domain" description="Glycosyl transferase family 28 C-terminal" evidence="6">
    <location>
        <begin position="15"/>
        <end position="151"/>
    </location>
</feature>
<organism evidence="7 8">
    <name type="scientific">Mucilaginibacter lutimaris</name>
    <dbReference type="NCBI Taxonomy" id="931629"/>
    <lineage>
        <taxon>Bacteria</taxon>
        <taxon>Pseudomonadati</taxon>
        <taxon>Bacteroidota</taxon>
        <taxon>Sphingobacteriia</taxon>
        <taxon>Sphingobacteriales</taxon>
        <taxon>Sphingobacteriaceae</taxon>
        <taxon>Mucilaginibacter</taxon>
    </lineage>
</organism>
<comment type="caution">
    <text evidence="7">The sequence shown here is derived from an EMBL/GenBank/DDBJ whole genome shotgun (WGS) entry which is preliminary data.</text>
</comment>
<comment type="similarity">
    <text evidence="2">Belongs to the glycosyltransferase 28 family.</text>
</comment>
<evidence type="ECO:0000259" key="6">
    <source>
        <dbReference type="Pfam" id="PF04101"/>
    </source>
</evidence>
<evidence type="ECO:0000256" key="1">
    <source>
        <dbReference type="ARBA" id="ARBA00004240"/>
    </source>
</evidence>
<dbReference type="Gene3D" id="3.40.50.2000">
    <property type="entry name" value="Glycogen Phosphorylase B"/>
    <property type="match status" value="1"/>
</dbReference>
<evidence type="ECO:0000256" key="5">
    <source>
        <dbReference type="ARBA" id="ARBA00022824"/>
    </source>
</evidence>
<sequence>MIFLTIGFQFSFDRLIREMDRIAPKLNGMQVIAQVSKTGHEVENMESHAYVKPAEFENYFQNASLIISHAGMGTILSALESERPIIVMPRLKKYGELTTDHQISTARKLEKLNYVHVAYDETELESKVLKVLSGDLKPLHKINKHASKQLLDSISDFLNNS</sequence>
<comment type="subcellular location">
    <subcellularLocation>
        <location evidence="1">Endoplasmic reticulum</location>
    </subcellularLocation>
</comment>
<dbReference type="SUPFAM" id="SSF53756">
    <property type="entry name" value="UDP-Glycosyltransferase/glycogen phosphorylase"/>
    <property type="match status" value="1"/>
</dbReference>